<dbReference type="InParanoid" id="A0A1I5T265"/>
<gene>
    <name evidence="1" type="ORF">SAMN04489713_117118</name>
</gene>
<organism evidence="1 2">
    <name type="scientific">Actinomadura madurae</name>
    <dbReference type="NCBI Taxonomy" id="1993"/>
    <lineage>
        <taxon>Bacteria</taxon>
        <taxon>Bacillati</taxon>
        <taxon>Actinomycetota</taxon>
        <taxon>Actinomycetes</taxon>
        <taxon>Streptosporangiales</taxon>
        <taxon>Thermomonosporaceae</taxon>
        <taxon>Actinomadura</taxon>
    </lineage>
</organism>
<dbReference type="RefSeq" id="WP_143118752.1">
    <property type="nucleotide sequence ID" value="NZ_CP083237.1"/>
</dbReference>
<accession>A0A1I5T265</accession>
<name>A0A1I5T265_9ACTN</name>
<dbReference type="Proteomes" id="UP000183413">
    <property type="component" value="Unassembled WGS sequence"/>
</dbReference>
<dbReference type="AlphaFoldDB" id="A0A1I5T265"/>
<dbReference type="STRING" id="1993.SAMN04489713_117118"/>
<dbReference type="EMBL" id="FOVH01000017">
    <property type="protein sequence ID" value="SFP77113.1"/>
    <property type="molecule type" value="Genomic_DNA"/>
</dbReference>
<keyword evidence="2" id="KW-1185">Reference proteome</keyword>
<dbReference type="GeneID" id="99654383"/>
<protein>
    <submittedName>
        <fullName evidence="1">Uncharacterized protein</fullName>
    </submittedName>
</protein>
<reference evidence="1 2" key="1">
    <citation type="submission" date="2016-10" db="EMBL/GenBank/DDBJ databases">
        <authorList>
            <person name="de Groot N.N."/>
        </authorList>
    </citation>
    <scope>NUCLEOTIDE SEQUENCE [LARGE SCALE GENOMIC DNA]</scope>
    <source>
        <strain evidence="1 2">DSM 43067</strain>
    </source>
</reference>
<sequence>MSAKLRSELAHVYEREHNPGHYRRLVVEKQNAHYGRVGGRYYAVLALWYRDSPTKNTDAGAAFTRQAPTGRWKVIMVDGAYDPCARPAPAALMRAWRMKVADCTAP</sequence>
<evidence type="ECO:0000313" key="2">
    <source>
        <dbReference type="Proteomes" id="UP000183413"/>
    </source>
</evidence>
<proteinExistence type="predicted"/>
<evidence type="ECO:0000313" key="1">
    <source>
        <dbReference type="EMBL" id="SFP77113.1"/>
    </source>
</evidence>